<protein>
    <submittedName>
        <fullName evidence="5">Uncharacterized protein</fullName>
    </submittedName>
</protein>
<evidence type="ECO:0000313" key="6">
    <source>
        <dbReference type="Proteomes" id="UP000683360"/>
    </source>
</evidence>
<keyword evidence="6" id="KW-1185">Reference proteome</keyword>
<dbReference type="InterPro" id="IPR002110">
    <property type="entry name" value="Ankyrin_rpt"/>
</dbReference>
<feature type="repeat" description="ANK" evidence="3">
    <location>
        <begin position="711"/>
        <end position="743"/>
    </location>
</feature>
<feature type="repeat" description="ANK" evidence="3">
    <location>
        <begin position="406"/>
        <end position="434"/>
    </location>
</feature>
<keyword evidence="1" id="KW-0677">Repeat</keyword>
<dbReference type="InterPro" id="IPR036770">
    <property type="entry name" value="Ankyrin_rpt-contain_sf"/>
</dbReference>
<dbReference type="Pfam" id="PF12796">
    <property type="entry name" value="Ank_2"/>
    <property type="match status" value="6"/>
</dbReference>
<comment type="caution">
    <text evidence="5">The sequence shown here is derived from an EMBL/GenBank/DDBJ whole genome shotgun (WGS) entry which is preliminary data.</text>
</comment>
<dbReference type="PANTHER" id="PTHR24123:SF33">
    <property type="entry name" value="PROTEIN HOS4"/>
    <property type="match status" value="1"/>
</dbReference>
<dbReference type="EMBL" id="CAJPWZ010000793">
    <property type="protein sequence ID" value="CAG2200904.1"/>
    <property type="molecule type" value="Genomic_DNA"/>
</dbReference>
<dbReference type="Proteomes" id="UP000683360">
    <property type="component" value="Unassembled WGS sequence"/>
</dbReference>
<dbReference type="Gene3D" id="1.25.40.20">
    <property type="entry name" value="Ankyrin repeat-containing domain"/>
    <property type="match status" value="5"/>
</dbReference>
<dbReference type="PROSITE" id="PS50088">
    <property type="entry name" value="ANK_REPEAT"/>
    <property type="match status" value="15"/>
</dbReference>
<feature type="repeat" description="ANK" evidence="3">
    <location>
        <begin position="289"/>
        <end position="321"/>
    </location>
</feature>
<feature type="repeat" description="ANK" evidence="3">
    <location>
        <begin position="256"/>
        <end position="288"/>
    </location>
</feature>
<feature type="compositionally biased region" description="Basic and acidic residues" evidence="4">
    <location>
        <begin position="1070"/>
        <end position="1083"/>
    </location>
</feature>
<feature type="repeat" description="ANK" evidence="3">
    <location>
        <begin position="496"/>
        <end position="528"/>
    </location>
</feature>
<organism evidence="5 6">
    <name type="scientific">Mytilus edulis</name>
    <name type="common">Blue mussel</name>
    <dbReference type="NCBI Taxonomy" id="6550"/>
    <lineage>
        <taxon>Eukaryota</taxon>
        <taxon>Metazoa</taxon>
        <taxon>Spiralia</taxon>
        <taxon>Lophotrochozoa</taxon>
        <taxon>Mollusca</taxon>
        <taxon>Bivalvia</taxon>
        <taxon>Autobranchia</taxon>
        <taxon>Pteriomorphia</taxon>
        <taxon>Mytilida</taxon>
        <taxon>Mytiloidea</taxon>
        <taxon>Mytilidae</taxon>
        <taxon>Mytilinae</taxon>
        <taxon>Mytilus</taxon>
    </lineage>
</organism>
<feature type="repeat" description="ANK" evidence="3">
    <location>
        <begin position="465"/>
        <end position="497"/>
    </location>
</feature>
<evidence type="ECO:0000256" key="1">
    <source>
        <dbReference type="ARBA" id="ARBA00022737"/>
    </source>
</evidence>
<sequence>MVSKNDEHKYNDRIKADLENGKIHCCLNNAQMKFKEYRIKFRDIIKELEQHLIRNLINCKDDNGISSFVISCLRGYDELVDFFISVGADVDGQIGFFTPLTAACHDGHLKTVEILLKGGSNIDDANTQGETPLYTACVGGHYNLVNLLIEKEADINKQNKYSRTPLYASCILGHATIVSLLIDKGVNVYQYEDLLIAATLGGNDTIVEKLIFNDCCLNSIDIEGKTALFIACEEGYTKIVKLLIDNNADIYKVDNHGNTPLHAACCAGNYDIVSMLISKGSDINMFDVDLETPLHKACRKGSLGVIQKLLDFGADINKANGNVHTPAHIAKSEGAIMDEHILKALEENKIELTEKRNLTNSKRNKLTTDLIRYGWTPLYEACINGDIETVKSLIRDRANVNMKTNSGEMPLVAVCQQGNGLLLQVLLDEGADVDEALCCAVQKGYIRTINMLLYKGGDVSYKGVDGKSLLTLACEQGSDNIVKILLGKGADLNDVNGQSLLDIASNTDSVDLLKLLIDMGLDLTIHDENGRYPLFVSLDKGFDNLSKHLIKQSCPIAISERDKITALISVFESGNMELSKSLVSNGYTENLSQFNETMLYYACWLGLRENVEILRKNGTNIKTIYKYEYTPMILADISGNDDLSEYLQDSNTSSLTNTERMHIGWLNNRYCLSLHSYEGLIQGCMNGEIKFEKPEGNIFDIFIKQNESIWFAQTPLCLEIRRGQSERVKFLIKHGVNVNLTFEDSGFDTPFLMMSMAVKYGYTPLFAACQRKYNEIVIMLLEHGANVNKALHDACSEGYLDTVQFLLQKGADVNSIGRYDQTALYAACIGGYSTIVKYLIDQGSVIDTKVRSASTVEEPTCLHAAYQNNNHKTVQLLIKRGASVDTVDRLKRTLLNKAYRLHQGHQKYVNGWNAYSKLEYEFNINNHYKVIQLLVANGADINKPDLKGRKPLSLAKTIGNMQLTEILLQGKIFDVLHCGDVEKLIKKRQSLTDPILYYAYAEEIYSIIMRAHLNTGHGGRDKMLKEVNKKSPYKAMFGCDAKIGLSSSSLPQEILGSLQTEEDLIQHFQSSDKPDEISNDKPNELSYDFKNA</sequence>
<feature type="repeat" description="ANK" evidence="3">
    <location>
        <begin position="128"/>
        <end position="160"/>
    </location>
</feature>
<proteinExistence type="predicted"/>
<dbReference type="SMART" id="SM00248">
    <property type="entry name" value="ANK"/>
    <property type="match status" value="24"/>
</dbReference>
<dbReference type="PROSITE" id="PS50297">
    <property type="entry name" value="ANK_REP_REGION"/>
    <property type="match status" value="12"/>
</dbReference>
<keyword evidence="2 3" id="KW-0040">ANK repeat</keyword>
<reference evidence="5" key="1">
    <citation type="submission" date="2021-03" db="EMBL/GenBank/DDBJ databases">
        <authorList>
            <person name="Bekaert M."/>
        </authorList>
    </citation>
    <scope>NUCLEOTIDE SEQUENCE</scope>
</reference>
<feature type="repeat" description="ANK" evidence="3">
    <location>
        <begin position="223"/>
        <end position="255"/>
    </location>
</feature>
<evidence type="ECO:0000256" key="2">
    <source>
        <dbReference type="ARBA" id="ARBA00023043"/>
    </source>
</evidence>
<feature type="repeat" description="ANK" evidence="3">
    <location>
        <begin position="95"/>
        <end position="127"/>
    </location>
</feature>
<feature type="repeat" description="ANK" evidence="3">
    <location>
        <begin position="786"/>
        <end position="818"/>
    </location>
</feature>
<feature type="repeat" description="ANK" evidence="3">
    <location>
        <begin position="161"/>
        <end position="193"/>
    </location>
</feature>
<dbReference type="PANTHER" id="PTHR24123">
    <property type="entry name" value="ANKYRIN REPEAT-CONTAINING"/>
    <property type="match status" value="1"/>
</dbReference>
<feature type="repeat" description="ANK" evidence="3">
    <location>
        <begin position="760"/>
        <end position="788"/>
    </location>
</feature>
<name>A0A8S3QWV0_MYTED</name>
<dbReference type="SUPFAM" id="SSF48403">
    <property type="entry name" value="Ankyrin repeat"/>
    <property type="match status" value="3"/>
</dbReference>
<feature type="repeat" description="ANK" evidence="3">
    <location>
        <begin position="857"/>
        <end position="889"/>
    </location>
</feature>
<feature type="repeat" description="ANK" evidence="3">
    <location>
        <begin position="373"/>
        <end position="405"/>
    </location>
</feature>
<feature type="region of interest" description="Disordered" evidence="4">
    <location>
        <begin position="1069"/>
        <end position="1092"/>
    </location>
</feature>
<dbReference type="PRINTS" id="PR01415">
    <property type="entry name" value="ANKYRIN"/>
</dbReference>
<dbReference type="InterPro" id="IPR051165">
    <property type="entry name" value="Multifunctional_ANK_Repeat"/>
</dbReference>
<feature type="repeat" description="ANK" evidence="3">
    <location>
        <begin position="819"/>
        <end position="851"/>
    </location>
</feature>
<dbReference type="OrthoDB" id="10439899at2759"/>
<accession>A0A8S3QWV0</accession>
<evidence type="ECO:0000256" key="4">
    <source>
        <dbReference type="SAM" id="MobiDB-lite"/>
    </source>
</evidence>
<evidence type="ECO:0000313" key="5">
    <source>
        <dbReference type="EMBL" id="CAG2200904.1"/>
    </source>
</evidence>
<evidence type="ECO:0000256" key="3">
    <source>
        <dbReference type="PROSITE-ProRule" id="PRU00023"/>
    </source>
</evidence>
<dbReference type="AlphaFoldDB" id="A0A8S3QWV0"/>
<gene>
    <name evidence="5" type="ORF">MEDL_15545</name>
</gene>
<dbReference type="Pfam" id="PF13857">
    <property type="entry name" value="Ank_5"/>
    <property type="match status" value="1"/>
</dbReference>